<feature type="compositionally biased region" description="Basic and acidic residues" evidence="1">
    <location>
        <begin position="1"/>
        <end position="20"/>
    </location>
</feature>
<reference evidence="3 4" key="1">
    <citation type="journal article" date="2013" name="PLoS ONE">
        <title>Predicting the Proteins of Angomonas deanei, Strigomonas culicis and Their Respective Endosymbionts Reveals New Aspects of the Trypanosomatidae Family.</title>
        <authorList>
            <person name="Motta M.C."/>
            <person name="Martins A.C."/>
            <person name="de Souza S.S."/>
            <person name="Catta-Preta C.M."/>
            <person name="Silva R."/>
            <person name="Klein C.C."/>
            <person name="de Almeida L.G."/>
            <person name="de Lima Cunha O."/>
            <person name="Ciapina L.P."/>
            <person name="Brocchi M."/>
            <person name="Colabardini A.C."/>
            <person name="de Araujo Lima B."/>
            <person name="Machado C.R."/>
            <person name="de Almeida Soares C.M."/>
            <person name="Probst C.M."/>
            <person name="de Menezes C.B."/>
            <person name="Thompson C.E."/>
            <person name="Bartholomeu D.C."/>
            <person name="Gradia D.F."/>
            <person name="Pavoni D.P."/>
            <person name="Grisard E.C."/>
            <person name="Fantinatti-Garboggini F."/>
            <person name="Marchini F.K."/>
            <person name="Rodrigues-Luiz G.F."/>
            <person name="Wagner G."/>
            <person name="Goldman G.H."/>
            <person name="Fietto J.L."/>
            <person name="Elias M.C."/>
            <person name="Goldman M.H."/>
            <person name="Sagot M.F."/>
            <person name="Pereira M."/>
            <person name="Stoco P.H."/>
            <person name="de Mendonca-Neto R.P."/>
            <person name="Teixeira S.M."/>
            <person name="Maciel T.E."/>
            <person name="de Oliveira Mendes T.A."/>
            <person name="Urmenyi T.P."/>
            <person name="de Souza W."/>
            <person name="Schenkman S."/>
            <person name="de Vasconcelos A.T."/>
        </authorList>
    </citation>
    <scope>NUCLEOTIDE SEQUENCE [LARGE SCALE GENOMIC DNA]</scope>
</reference>
<evidence type="ECO:0000256" key="2">
    <source>
        <dbReference type="SAM" id="Phobius"/>
    </source>
</evidence>
<accession>S9TII7</accession>
<comment type="caution">
    <text evidence="3">The sequence shown here is derived from an EMBL/GenBank/DDBJ whole genome shotgun (WGS) entry which is preliminary data.</text>
</comment>
<organism evidence="3 4">
    <name type="scientific">Strigomonas culicis</name>
    <dbReference type="NCBI Taxonomy" id="28005"/>
    <lineage>
        <taxon>Eukaryota</taxon>
        <taxon>Discoba</taxon>
        <taxon>Euglenozoa</taxon>
        <taxon>Kinetoplastea</taxon>
        <taxon>Metakinetoplastina</taxon>
        <taxon>Trypanosomatida</taxon>
        <taxon>Trypanosomatidae</taxon>
        <taxon>Strigomonadinae</taxon>
        <taxon>Strigomonas</taxon>
    </lineage>
</organism>
<protein>
    <submittedName>
        <fullName evidence="3">Uncharacterized protein</fullName>
    </submittedName>
</protein>
<keyword evidence="2" id="KW-0812">Transmembrane</keyword>
<gene>
    <name evidence="3" type="ORF">STCU_11516</name>
</gene>
<name>S9TII7_9TRYP</name>
<sequence length="72" mass="8276">MRRGEGEGEERETKGEEEKKKKTGLPASSFFSSSTLFVLFSFDLLSTLHYAVYCYDSFSSLFGLRKKDNTYQ</sequence>
<dbReference type="EMBL" id="ATMH01011478">
    <property type="protein sequence ID" value="EPY16158.1"/>
    <property type="molecule type" value="Genomic_DNA"/>
</dbReference>
<keyword evidence="2" id="KW-1133">Transmembrane helix</keyword>
<feature type="transmembrane region" description="Helical" evidence="2">
    <location>
        <begin position="29"/>
        <end position="52"/>
    </location>
</feature>
<dbReference type="Proteomes" id="UP000015354">
    <property type="component" value="Unassembled WGS sequence"/>
</dbReference>
<keyword evidence="2" id="KW-0472">Membrane</keyword>
<proteinExistence type="predicted"/>
<feature type="region of interest" description="Disordered" evidence="1">
    <location>
        <begin position="1"/>
        <end position="26"/>
    </location>
</feature>
<evidence type="ECO:0000313" key="3">
    <source>
        <dbReference type="EMBL" id="EPY16158.1"/>
    </source>
</evidence>
<evidence type="ECO:0000256" key="1">
    <source>
        <dbReference type="SAM" id="MobiDB-lite"/>
    </source>
</evidence>
<evidence type="ECO:0000313" key="4">
    <source>
        <dbReference type="Proteomes" id="UP000015354"/>
    </source>
</evidence>
<dbReference type="AlphaFoldDB" id="S9TII7"/>
<keyword evidence="4" id="KW-1185">Reference proteome</keyword>